<evidence type="ECO:0000313" key="3">
    <source>
        <dbReference type="Proteomes" id="UP000199360"/>
    </source>
</evidence>
<keyword evidence="1" id="KW-0472">Membrane</keyword>
<organism evidence="2 3">
    <name type="scientific">Micromonospora humi</name>
    <dbReference type="NCBI Taxonomy" id="745366"/>
    <lineage>
        <taxon>Bacteria</taxon>
        <taxon>Bacillati</taxon>
        <taxon>Actinomycetota</taxon>
        <taxon>Actinomycetes</taxon>
        <taxon>Micromonosporales</taxon>
        <taxon>Micromonosporaceae</taxon>
        <taxon>Micromonospora</taxon>
    </lineage>
</organism>
<evidence type="ECO:0000256" key="1">
    <source>
        <dbReference type="SAM" id="Phobius"/>
    </source>
</evidence>
<gene>
    <name evidence="2" type="ORF">GA0070213_103291</name>
</gene>
<proteinExistence type="predicted"/>
<name>A0A1C5HLW7_9ACTN</name>
<keyword evidence="1" id="KW-0812">Transmembrane</keyword>
<dbReference type="AlphaFoldDB" id="A0A1C5HLW7"/>
<evidence type="ECO:0000313" key="2">
    <source>
        <dbReference type="EMBL" id="SCG46897.1"/>
    </source>
</evidence>
<dbReference type="EMBL" id="FMDM01000003">
    <property type="protein sequence ID" value="SCG46897.1"/>
    <property type="molecule type" value="Genomic_DNA"/>
</dbReference>
<keyword evidence="1" id="KW-1133">Transmembrane helix</keyword>
<dbReference type="OrthoDB" id="9979894at2"/>
<sequence>MEASTPLWVPIVVAAVGVSGTVAAAWLTQRASKKREDERWRREREVDEIRWQRQRADRLRELRIKLYVDMAEYSQNFEATLDAVTDELGNTKSKGPDDLIHHEKLTAQVKLLAPKAVRDAWYQLRRSEEDLRWELYEGDPNHTPQGSPYLDADSPFIIGIQRDLAELQFNLRAAMADPDLAE</sequence>
<reference evidence="3" key="1">
    <citation type="submission" date="2016-06" db="EMBL/GenBank/DDBJ databases">
        <authorList>
            <person name="Varghese N."/>
            <person name="Submissions Spin"/>
        </authorList>
    </citation>
    <scope>NUCLEOTIDE SEQUENCE [LARGE SCALE GENOMIC DNA]</scope>
    <source>
        <strain evidence="3">DSM 45647</strain>
    </source>
</reference>
<feature type="transmembrane region" description="Helical" evidence="1">
    <location>
        <begin position="6"/>
        <end position="27"/>
    </location>
</feature>
<dbReference type="Proteomes" id="UP000199360">
    <property type="component" value="Unassembled WGS sequence"/>
</dbReference>
<accession>A0A1C5HLW7</accession>
<dbReference type="RefSeq" id="WP_139128640.1">
    <property type="nucleotide sequence ID" value="NZ_FMDM01000003.1"/>
</dbReference>
<keyword evidence="3" id="KW-1185">Reference proteome</keyword>
<protein>
    <submittedName>
        <fullName evidence="2">Uncharacterized protein</fullName>
    </submittedName>
</protein>